<gene>
    <name evidence="1" type="ORF">GCM10025868_27620</name>
</gene>
<accession>A0ABQ6JKX9</accession>
<dbReference type="EMBL" id="BSUZ01000001">
    <property type="protein sequence ID" value="GMA87512.1"/>
    <property type="molecule type" value="Genomic_DNA"/>
</dbReference>
<proteinExistence type="predicted"/>
<evidence type="ECO:0000313" key="1">
    <source>
        <dbReference type="EMBL" id="GMA87512.1"/>
    </source>
</evidence>
<protein>
    <recommendedName>
        <fullName evidence="3">Bacterial Ig-like domain-containing protein</fullName>
    </recommendedName>
</protein>
<reference evidence="2" key="1">
    <citation type="journal article" date="2019" name="Int. J. Syst. Evol. Microbiol.">
        <title>The Global Catalogue of Microorganisms (GCM) 10K type strain sequencing project: providing services to taxonomists for standard genome sequencing and annotation.</title>
        <authorList>
            <consortium name="The Broad Institute Genomics Platform"/>
            <consortium name="The Broad Institute Genome Sequencing Center for Infectious Disease"/>
            <person name="Wu L."/>
            <person name="Ma J."/>
        </authorList>
    </citation>
    <scope>NUCLEOTIDE SEQUENCE [LARGE SCALE GENOMIC DNA]</scope>
    <source>
        <strain evidence="2">NBRC 108730</strain>
    </source>
</reference>
<evidence type="ECO:0008006" key="3">
    <source>
        <dbReference type="Google" id="ProtNLM"/>
    </source>
</evidence>
<keyword evidence="2" id="KW-1185">Reference proteome</keyword>
<sequence length="93" mass="9871">MPFTDTFTVSGTVSASGTVADEVEYATLERFEDGAWVIDSSNGVDGRAFTFQVSNYSEGTHTYRVVTDATEHGLAGVSPSFAVTAEPFSPPEP</sequence>
<comment type="caution">
    <text evidence="1">The sequence shown here is derived from an EMBL/GenBank/DDBJ whole genome shotgun (WGS) entry which is preliminary data.</text>
</comment>
<name>A0ABQ6JKX9_9ACTN</name>
<organism evidence="1 2">
    <name type="scientific">Angustibacter aerolatus</name>
    <dbReference type="NCBI Taxonomy" id="1162965"/>
    <lineage>
        <taxon>Bacteria</taxon>
        <taxon>Bacillati</taxon>
        <taxon>Actinomycetota</taxon>
        <taxon>Actinomycetes</taxon>
        <taxon>Kineosporiales</taxon>
        <taxon>Kineosporiaceae</taxon>
    </lineage>
</organism>
<evidence type="ECO:0000313" key="2">
    <source>
        <dbReference type="Proteomes" id="UP001157017"/>
    </source>
</evidence>
<dbReference type="Proteomes" id="UP001157017">
    <property type="component" value="Unassembled WGS sequence"/>
</dbReference>